<protein>
    <submittedName>
        <fullName evidence="5">Tail spike protein</fullName>
    </submittedName>
</protein>
<dbReference type="KEGG" id="vg:24724613"/>
<dbReference type="InterPro" id="IPR036388">
    <property type="entry name" value="WH-like_DNA-bd_sf"/>
</dbReference>
<evidence type="ECO:0000259" key="4">
    <source>
        <dbReference type="PROSITE" id="PS51688"/>
    </source>
</evidence>
<dbReference type="CDD" id="cd10144">
    <property type="entry name" value="Peptidase_S74_CIMCD"/>
    <property type="match status" value="1"/>
</dbReference>
<evidence type="ECO:0000256" key="2">
    <source>
        <dbReference type="ARBA" id="ARBA00022732"/>
    </source>
</evidence>
<dbReference type="EMBL" id="KM236242">
    <property type="protein sequence ID" value="AIX12435.1"/>
    <property type="molecule type" value="Genomic_DNA"/>
</dbReference>
<keyword evidence="2" id="KW-0946">Virion</keyword>
<sequence length="1085" mass="120459">MSIRTTNTCCGNNAPLVEKFIGTAYDVVKAVYDSLGEIHFIYEFLNKYGVLICVTSEDELKALPVSVKYARIYNTFDSSYIIYTDYLYVENDTSGIIPNESGATGSWIVVGTSSSGGNGGGSYIPYVYKSGFALGGETTITVPNGTVSVPFIIVNGYMQSVGYGFQFSISNNLVTLSQALEEGDEVVLLLSGTPAVPDNPNIDNWTIFNWLYNEGAAVGGETTINIPYTFQDIPAVFKNGLRFYKGLQTQSYFVDANAQTITLTEPLVANDRLIIQIGGEQEVIEIADRTIQEVARATNVKNSEVILSTNTSQALDNKTIIYSVDEQKIYRLPTALRNVYISTVADGKLTYTPGNVVVILDEVITGLDLQDKISNPDGATLYPDLQIARWKDEYDPRAWGIVGNGVTDDTSAFEQLESDVTSKVIDMDGKVYATTKTFFKNIYINGTWLINGKSIPMNGELLTNKKPAWDVYTIGRESNSAVRFIPIAQGRGQIRTLQTFTYDPVDRAYYSNHNTEIDGNATTVSIWNKYSADSRIINSSTDFMLPEDRLGHQGIAVQNLNNAIKLWTTAPDTPAGSTTHTDFDFSVGGSHGIVRFSWRSNTDGEIDAPELFRVVEETRTAGSSTTPTISLDGKWLIVRFTDNADYNNQTFRIFSTDIFDTQGDYSSMCTHEFTLQLSQVGGDETTSLSGFCSDGSHLYMYCGNITFGQTQYLSSCDLLGNDVRKAISDLGDTDLPRIIGSTPTFRESEGMHFVDYDGVLYPSVTIVSEHSDVMGATRRTILIYALGAGDKRTLSLPSKEICISDNPEVVPHVIYSGDTTWGENSPIKALKFNNEQETGLLYEWQRKGVGYFQMYMSTSNVALMAANGADLHLGSNDTWRWKVSPNGHWHPYLDNSYSLGVADNRPTQVYAVSGTINTSDEREKTEPVTTSELSSSLSSEYDGDAILDAWEDVRIIAFRWLSAIKLKNDDARWHFGVIAQQVRDAFLAHGLDGTKFGLLCYDEWEDSYEPVLATRKVSTIIDGVETEVEEEYDTGEKVLVREAGNRWGIRADQCLWLEAAYLRRRLERIEERLSVLESSTEKKFY</sequence>
<dbReference type="Proteomes" id="UP000030324">
    <property type="component" value="Segment"/>
</dbReference>
<name>A0A0A0YWB2_9CAUD</name>
<evidence type="ECO:0000313" key="5">
    <source>
        <dbReference type="EMBL" id="AIX12435.1"/>
    </source>
</evidence>
<proteinExistence type="predicted"/>
<keyword evidence="6" id="KW-1185">Reference proteome</keyword>
<dbReference type="RefSeq" id="YP_009152177.1">
    <property type="nucleotide sequence ID" value="NC_027381.1"/>
</dbReference>
<dbReference type="GeneID" id="24724613"/>
<evidence type="ECO:0000256" key="3">
    <source>
        <dbReference type="SAM" id="MobiDB-lite"/>
    </source>
</evidence>
<dbReference type="Gene3D" id="1.10.10.10">
    <property type="entry name" value="Winged helix-like DNA-binding domain superfamily/Winged helix DNA-binding domain"/>
    <property type="match status" value="1"/>
</dbReference>
<accession>A0A0A0YWB2</accession>
<organism evidence="5 6">
    <name type="scientific">Escherichia phage Pollock</name>
    <dbReference type="NCBI Taxonomy" id="1540097"/>
    <lineage>
        <taxon>Viruses</taxon>
        <taxon>Duplodnaviria</taxon>
        <taxon>Heunggongvirae</taxon>
        <taxon>Uroviricota</taxon>
        <taxon>Caudoviricetes</taxon>
        <taxon>Schitoviridae</taxon>
        <taxon>Humphriesvirinae</taxon>
        <taxon>Pollockvirus</taxon>
        <taxon>Pollockvirus pollock</taxon>
    </lineage>
</organism>
<evidence type="ECO:0000313" key="6">
    <source>
        <dbReference type="Proteomes" id="UP000030324"/>
    </source>
</evidence>
<gene>
    <name evidence="5" type="ORF">CPT_Pollock76</name>
</gene>
<dbReference type="OrthoDB" id="3750at10239"/>
<reference evidence="5 6" key="1">
    <citation type="journal article" date="2015" name="Genome Announc.">
        <title>Complete Genome Sequence of Enterotoxigenic Escherichia coli N4-Like Podophage Pollock.</title>
        <authorList>
            <person name="Patel R.S."/>
            <person name="Lessor L.E."/>
            <person name="Hernandez A.C."/>
            <person name="Kuty Everett G.F."/>
        </authorList>
    </citation>
    <scope>NUCLEOTIDE SEQUENCE [LARGE SCALE GENOMIC DNA]</scope>
</reference>
<dbReference type="Pfam" id="PF13884">
    <property type="entry name" value="Peptidase_S74"/>
    <property type="match status" value="1"/>
</dbReference>
<comment type="subcellular location">
    <subcellularLocation>
        <location evidence="1">Virion</location>
    </subcellularLocation>
</comment>
<dbReference type="PROSITE" id="PS51688">
    <property type="entry name" value="ICA"/>
    <property type="match status" value="1"/>
</dbReference>
<feature type="region of interest" description="Disordered" evidence="3">
    <location>
        <begin position="915"/>
        <end position="935"/>
    </location>
</feature>
<dbReference type="InterPro" id="IPR030392">
    <property type="entry name" value="S74_ICA"/>
</dbReference>
<keyword evidence="2" id="KW-1227">Viral tail protein</keyword>
<dbReference type="GO" id="GO:0098015">
    <property type="term" value="C:virus tail"/>
    <property type="evidence" value="ECO:0007669"/>
    <property type="project" value="UniProtKB-KW"/>
</dbReference>
<dbReference type="Gene3D" id="3.30.2020.50">
    <property type="match status" value="1"/>
</dbReference>
<evidence type="ECO:0000256" key="1">
    <source>
        <dbReference type="ARBA" id="ARBA00004328"/>
    </source>
</evidence>
<feature type="domain" description="Peptidase S74" evidence="4">
    <location>
        <begin position="919"/>
        <end position="1076"/>
    </location>
</feature>